<evidence type="ECO:0000256" key="3">
    <source>
        <dbReference type="ARBA" id="ARBA00023163"/>
    </source>
</evidence>
<dbReference type="GO" id="GO:0003700">
    <property type="term" value="F:DNA-binding transcription factor activity"/>
    <property type="evidence" value="ECO:0007669"/>
    <property type="project" value="InterPro"/>
</dbReference>
<keyword evidence="1" id="KW-0805">Transcription regulation</keyword>
<evidence type="ECO:0000313" key="6">
    <source>
        <dbReference type="EMBL" id="MYR31235.1"/>
    </source>
</evidence>
<feature type="compositionally biased region" description="Low complexity" evidence="4">
    <location>
        <begin position="12"/>
        <end position="21"/>
    </location>
</feature>
<dbReference type="InterPro" id="IPR050204">
    <property type="entry name" value="AraC_XylS_family_regulators"/>
</dbReference>
<comment type="caution">
    <text evidence="6">The sequence shown here is derived from an EMBL/GenBank/DDBJ whole genome shotgun (WGS) entry which is preliminary data.</text>
</comment>
<dbReference type="InterPro" id="IPR009057">
    <property type="entry name" value="Homeodomain-like_sf"/>
</dbReference>
<dbReference type="EMBL" id="WWHY01000001">
    <property type="protein sequence ID" value="MYR31235.1"/>
    <property type="molecule type" value="Genomic_DNA"/>
</dbReference>
<dbReference type="Gene3D" id="1.10.10.60">
    <property type="entry name" value="Homeodomain-like"/>
    <property type="match status" value="2"/>
</dbReference>
<reference evidence="6 7" key="1">
    <citation type="journal article" date="2019" name="Nat. Commun.">
        <title>The antimicrobial potential of Streptomyces from insect microbiomes.</title>
        <authorList>
            <person name="Chevrette M.G."/>
            <person name="Carlson C.M."/>
            <person name="Ortega H.E."/>
            <person name="Thomas C."/>
            <person name="Ananiev G.E."/>
            <person name="Barns K.J."/>
            <person name="Book A.J."/>
            <person name="Cagnazzo J."/>
            <person name="Carlos C."/>
            <person name="Flanigan W."/>
            <person name="Grubbs K.J."/>
            <person name="Horn H.A."/>
            <person name="Hoffmann F.M."/>
            <person name="Klassen J.L."/>
            <person name="Knack J.J."/>
            <person name="Lewin G.R."/>
            <person name="McDonald B.R."/>
            <person name="Muller L."/>
            <person name="Melo W.G.P."/>
            <person name="Pinto-Tomas A.A."/>
            <person name="Schmitz A."/>
            <person name="Wendt-Pienkowski E."/>
            <person name="Wildman S."/>
            <person name="Zhao M."/>
            <person name="Zhang F."/>
            <person name="Bugni T.S."/>
            <person name="Andes D.R."/>
            <person name="Pupo M.T."/>
            <person name="Currie C.R."/>
        </authorList>
    </citation>
    <scope>NUCLEOTIDE SEQUENCE [LARGE SCALE GENOMIC DNA]</scope>
    <source>
        <strain evidence="6 7">SID5840</strain>
    </source>
</reference>
<dbReference type="PROSITE" id="PS01124">
    <property type="entry name" value="HTH_ARAC_FAMILY_2"/>
    <property type="match status" value="1"/>
</dbReference>
<dbReference type="Pfam" id="PF12833">
    <property type="entry name" value="HTH_18"/>
    <property type="match status" value="1"/>
</dbReference>
<gene>
    <name evidence="6" type="ORF">GTW20_02835</name>
</gene>
<evidence type="ECO:0000256" key="2">
    <source>
        <dbReference type="ARBA" id="ARBA00023125"/>
    </source>
</evidence>
<evidence type="ECO:0000256" key="1">
    <source>
        <dbReference type="ARBA" id="ARBA00023015"/>
    </source>
</evidence>
<feature type="domain" description="HTH araC/xylS-type" evidence="5">
    <location>
        <begin position="73"/>
        <end position="152"/>
    </location>
</feature>
<name>A0A7K2IN65_9ACTN</name>
<dbReference type="GO" id="GO:0043565">
    <property type="term" value="F:sequence-specific DNA binding"/>
    <property type="evidence" value="ECO:0007669"/>
    <property type="project" value="InterPro"/>
</dbReference>
<feature type="region of interest" description="Disordered" evidence="4">
    <location>
        <begin position="1"/>
        <end position="34"/>
    </location>
</feature>
<dbReference type="PANTHER" id="PTHR46796">
    <property type="entry name" value="HTH-TYPE TRANSCRIPTIONAL ACTIVATOR RHAS-RELATED"/>
    <property type="match status" value="1"/>
</dbReference>
<evidence type="ECO:0000313" key="7">
    <source>
        <dbReference type="Proteomes" id="UP000467124"/>
    </source>
</evidence>
<accession>A0A7K2IN65</accession>
<dbReference type="SUPFAM" id="SSF46689">
    <property type="entry name" value="Homeodomain-like"/>
    <property type="match status" value="1"/>
</dbReference>
<dbReference type="SMART" id="SM00342">
    <property type="entry name" value="HTH_ARAC"/>
    <property type="match status" value="1"/>
</dbReference>
<feature type="region of interest" description="Disordered" evidence="4">
    <location>
        <begin position="149"/>
        <end position="179"/>
    </location>
</feature>
<evidence type="ECO:0000259" key="5">
    <source>
        <dbReference type="PROSITE" id="PS01124"/>
    </source>
</evidence>
<protein>
    <submittedName>
        <fullName evidence="6">Helix-turn-helix domain-containing protein</fullName>
    </submittedName>
</protein>
<keyword evidence="3" id="KW-0804">Transcription</keyword>
<sequence length="179" mass="19144">MPDDADPRRASRSGPGSRAGPPLRPLPGARRRRGFLRGPWSVPVKGEEERFGLVILLGGDGALTPEGGHPLHLAARGGVSRASFARRFNELVGESPIAYPTAWRMTLASELLLEPGATVDSVSRRVGYADPYGFSEAFRRHLGLRPGAHRDLLTAGGKGRGAGRVGDRPLGEDFEDQTS</sequence>
<dbReference type="Proteomes" id="UP000467124">
    <property type="component" value="Unassembled WGS sequence"/>
</dbReference>
<dbReference type="InterPro" id="IPR018060">
    <property type="entry name" value="HTH_AraC"/>
</dbReference>
<dbReference type="AlphaFoldDB" id="A0A7K2IN65"/>
<organism evidence="6 7">
    <name type="scientific">Nocardiopsis alba</name>
    <dbReference type="NCBI Taxonomy" id="53437"/>
    <lineage>
        <taxon>Bacteria</taxon>
        <taxon>Bacillati</taxon>
        <taxon>Actinomycetota</taxon>
        <taxon>Actinomycetes</taxon>
        <taxon>Streptosporangiales</taxon>
        <taxon>Nocardiopsidaceae</taxon>
        <taxon>Nocardiopsis</taxon>
    </lineage>
</organism>
<evidence type="ECO:0000256" key="4">
    <source>
        <dbReference type="SAM" id="MobiDB-lite"/>
    </source>
</evidence>
<dbReference type="PANTHER" id="PTHR46796:SF13">
    <property type="entry name" value="HTH-TYPE TRANSCRIPTIONAL ACTIVATOR RHAS"/>
    <property type="match status" value="1"/>
</dbReference>
<proteinExistence type="predicted"/>
<keyword evidence="2" id="KW-0238">DNA-binding</keyword>